<dbReference type="PANTHER" id="PTHR34583:SF2">
    <property type="entry name" value="ANTIPORTER SUBUNIT MNHC2-RELATED"/>
    <property type="match status" value="1"/>
</dbReference>
<proteinExistence type="inferred from homology"/>
<dbReference type="PANTHER" id="PTHR34583">
    <property type="entry name" value="ANTIPORTER SUBUNIT MNHC2-RELATED"/>
    <property type="match status" value="1"/>
</dbReference>
<keyword evidence="6 7" id="KW-0472">Membrane</keyword>
<keyword evidence="4 7" id="KW-0812">Transmembrane</keyword>
<dbReference type="EMBL" id="RRUE01000001">
    <property type="protein sequence ID" value="RRN45535.1"/>
    <property type="molecule type" value="Genomic_DNA"/>
</dbReference>
<comment type="subcellular location">
    <subcellularLocation>
        <location evidence="1">Cell membrane</location>
        <topology evidence="1">Multi-pass membrane protein</topology>
    </subcellularLocation>
</comment>
<sequence>MEMILAGAIGVLCGSGVWLLLRPRTFQVIMGLSLLSYGVNLFIFSMGRLTLDSAPVLVEGQPATLDHYADPMPQALVLTAIVIGFAMTAMYLVVMLAARGLADTDHVDGNPDLEW</sequence>
<keyword evidence="3" id="KW-1003">Cell membrane</keyword>
<keyword evidence="5 7" id="KW-1133">Transmembrane helix</keyword>
<evidence type="ECO:0000313" key="8">
    <source>
        <dbReference type="EMBL" id="RRN45535.1"/>
    </source>
</evidence>
<feature type="transmembrane region" description="Helical" evidence="7">
    <location>
        <begin position="6"/>
        <end position="21"/>
    </location>
</feature>
<evidence type="ECO:0000256" key="4">
    <source>
        <dbReference type="ARBA" id="ARBA00022692"/>
    </source>
</evidence>
<dbReference type="AlphaFoldDB" id="A0A3R8MUM2"/>
<dbReference type="InterPro" id="IPR050601">
    <property type="entry name" value="CPA3_antiporter_subunitC"/>
</dbReference>
<evidence type="ECO:0000256" key="7">
    <source>
        <dbReference type="SAM" id="Phobius"/>
    </source>
</evidence>
<evidence type="ECO:0000256" key="1">
    <source>
        <dbReference type="ARBA" id="ARBA00004651"/>
    </source>
</evidence>
<comment type="caution">
    <text evidence="8">The sequence shown here is derived from an EMBL/GenBank/DDBJ whole genome shotgun (WGS) entry which is preliminary data.</text>
</comment>
<evidence type="ECO:0000256" key="2">
    <source>
        <dbReference type="ARBA" id="ARBA00010388"/>
    </source>
</evidence>
<evidence type="ECO:0000256" key="5">
    <source>
        <dbReference type="ARBA" id="ARBA00022989"/>
    </source>
</evidence>
<dbReference type="Pfam" id="PF00420">
    <property type="entry name" value="Oxidored_q2"/>
    <property type="match status" value="1"/>
</dbReference>
<dbReference type="Gene3D" id="1.10.287.3510">
    <property type="match status" value="1"/>
</dbReference>
<comment type="similarity">
    <text evidence="2">Belongs to the CPA3 antiporters (TC 2.A.63) subunit C family.</text>
</comment>
<keyword evidence="9" id="KW-1185">Reference proteome</keyword>
<gene>
    <name evidence="8" type="ORF">EHV23_04955</name>
</gene>
<name>A0A3R8MUM2_9BURK</name>
<protein>
    <submittedName>
        <fullName evidence="8">Na+/H+ antiporter subunit C</fullName>
    </submittedName>
</protein>
<accession>A0A3R8MUM2</accession>
<feature type="transmembrane region" description="Helical" evidence="7">
    <location>
        <begin position="28"/>
        <end position="47"/>
    </location>
</feature>
<organism evidence="8 9">
    <name type="scientific">Lautropia dentalis</name>
    <dbReference type="NCBI Taxonomy" id="2490857"/>
    <lineage>
        <taxon>Bacteria</taxon>
        <taxon>Pseudomonadati</taxon>
        <taxon>Pseudomonadota</taxon>
        <taxon>Betaproteobacteria</taxon>
        <taxon>Burkholderiales</taxon>
        <taxon>Burkholderiaceae</taxon>
        <taxon>Lautropia</taxon>
    </lineage>
</organism>
<dbReference type="NCBIfam" id="NF006573">
    <property type="entry name" value="PRK09094.1"/>
    <property type="match status" value="1"/>
</dbReference>
<dbReference type="GO" id="GO:0005886">
    <property type="term" value="C:plasma membrane"/>
    <property type="evidence" value="ECO:0007669"/>
    <property type="project" value="UniProtKB-SubCell"/>
</dbReference>
<feature type="transmembrane region" description="Helical" evidence="7">
    <location>
        <begin position="75"/>
        <end position="98"/>
    </location>
</feature>
<evidence type="ECO:0000313" key="9">
    <source>
        <dbReference type="Proteomes" id="UP000270261"/>
    </source>
</evidence>
<reference evidence="8 9" key="1">
    <citation type="submission" date="2018-11" db="EMBL/GenBank/DDBJ databases">
        <title>Genome sequencing of Lautropia sp. KCOM 2505 (= ChDC F240).</title>
        <authorList>
            <person name="Kook J.-K."/>
            <person name="Park S.-N."/>
            <person name="Lim Y.K."/>
        </authorList>
    </citation>
    <scope>NUCLEOTIDE SEQUENCE [LARGE SCALE GENOMIC DNA]</scope>
    <source>
        <strain evidence="8 9">KCOM 2505</strain>
    </source>
</reference>
<dbReference type="Proteomes" id="UP000270261">
    <property type="component" value="Unassembled WGS sequence"/>
</dbReference>
<dbReference type="RefSeq" id="WP_125094964.1">
    <property type="nucleotide sequence ID" value="NZ_RRUE01000001.1"/>
</dbReference>
<evidence type="ECO:0000256" key="6">
    <source>
        <dbReference type="ARBA" id="ARBA00023136"/>
    </source>
</evidence>
<evidence type="ECO:0000256" key="3">
    <source>
        <dbReference type="ARBA" id="ARBA00022475"/>
    </source>
</evidence>
<dbReference type="InterPro" id="IPR039428">
    <property type="entry name" value="NUOK/Mnh_C1-like"/>
</dbReference>
<dbReference type="OrthoDB" id="9799219at2"/>